<dbReference type="EMBL" id="BGPR01004942">
    <property type="protein sequence ID" value="GBN05112.1"/>
    <property type="molecule type" value="Genomic_DNA"/>
</dbReference>
<dbReference type="AlphaFoldDB" id="A0A4Y2KSE3"/>
<keyword evidence="2" id="KW-1185">Reference proteome</keyword>
<name>A0A4Y2KSE3_ARAVE</name>
<protein>
    <submittedName>
        <fullName evidence="1">Uncharacterized protein</fullName>
    </submittedName>
</protein>
<accession>A0A4Y2KSE3</accession>
<organism evidence="1 2">
    <name type="scientific">Araneus ventricosus</name>
    <name type="common">Orbweaver spider</name>
    <name type="synonym">Epeira ventricosa</name>
    <dbReference type="NCBI Taxonomy" id="182803"/>
    <lineage>
        <taxon>Eukaryota</taxon>
        <taxon>Metazoa</taxon>
        <taxon>Ecdysozoa</taxon>
        <taxon>Arthropoda</taxon>
        <taxon>Chelicerata</taxon>
        <taxon>Arachnida</taxon>
        <taxon>Araneae</taxon>
        <taxon>Araneomorphae</taxon>
        <taxon>Entelegynae</taxon>
        <taxon>Araneoidea</taxon>
        <taxon>Araneidae</taxon>
        <taxon>Araneus</taxon>
    </lineage>
</organism>
<evidence type="ECO:0000313" key="1">
    <source>
        <dbReference type="EMBL" id="GBN05112.1"/>
    </source>
</evidence>
<proteinExistence type="predicted"/>
<reference evidence="1 2" key="1">
    <citation type="journal article" date="2019" name="Sci. Rep.">
        <title>Orb-weaving spider Araneus ventricosus genome elucidates the spidroin gene catalogue.</title>
        <authorList>
            <person name="Kono N."/>
            <person name="Nakamura H."/>
            <person name="Ohtoshi R."/>
            <person name="Moran D.A.P."/>
            <person name="Shinohara A."/>
            <person name="Yoshida Y."/>
            <person name="Fujiwara M."/>
            <person name="Mori M."/>
            <person name="Tomita M."/>
            <person name="Arakawa K."/>
        </authorList>
    </citation>
    <scope>NUCLEOTIDE SEQUENCE [LARGE SCALE GENOMIC DNA]</scope>
</reference>
<dbReference type="Proteomes" id="UP000499080">
    <property type="component" value="Unassembled WGS sequence"/>
</dbReference>
<comment type="caution">
    <text evidence="1">The sequence shown here is derived from an EMBL/GenBank/DDBJ whole genome shotgun (WGS) entry which is preliminary data.</text>
</comment>
<gene>
    <name evidence="1" type="ORF">AVEN_219647_1</name>
</gene>
<evidence type="ECO:0000313" key="2">
    <source>
        <dbReference type="Proteomes" id="UP000499080"/>
    </source>
</evidence>
<sequence>MTMPVFMPSNRIPSGKPTVSDDIEPPLLIHFLRATTNSTIKQCQNNEHCQDVMRSKRAISPHAALPCIIPTNHVPPKDFYKIYLFLCLKANAFRFTRNHQSCSQVPSLFTRLVSSPELRNHPVILGEV</sequence>